<dbReference type="EMBL" id="JARK01001533">
    <property type="protein sequence ID" value="EYB92155.1"/>
    <property type="molecule type" value="Genomic_DNA"/>
</dbReference>
<accession>A0A016SNI4</accession>
<dbReference type="AlphaFoldDB" id="A0A016SNI4"/>
<organism evidence="1 2">
    <name type="scientific">Ancylostoma ceylanicum</name>
    <dbReference type="NCBI Taxonomy" id="53326"/>
    <lineage>
        <taxon>Eukaryota</taxon>
        <taxon>Metazoa</taxon>
        <taxon>Ecdysozoa</taxon>
        <taxon>Nematoda</taxon>
        <taxon>Chromadorea</taxon>
        <taxon>Rhabditida</taxon>
        <taxon>Rhabditina</taxon>
        <taxon>Rhabditomorpha</taxon>
        <taxon>Strongyloidea</taxon>
        <taxon>Ancylostomatidae</taxon>
        <taxon>Ancylostomatinae</taxon>
        <taxon>Ancylostoma</taxon>
    </lineage>
</organism>
<evidence type="ECO:0000313" key="2">
    <source>
        <dbReference type="Proteomes" id="UP000024635"/>
    </source>
</evidence>
<gene>
    <name evidence="1" type="primary">Acey_s0197.g1570</name>
    <name evidence="1" type="ORF">Y032_0197g1570</name>
</gene>
<evidence type="ECO:0000313" key="1">
    <source>
        <dbReference type="EMBL" id="EYB92155.1"/>
    </source>
</evidence>
<reference evidence="2" key="1">
    <citation type="journal article" date="2015" name="Nat. Genet.">
        <title>The genome and transcriptome of the zoonotic hookworm Ancylostoma ceylanicum identify infection-specific gene families.</title>
        <authorList>
            <person name="Schwarz E.M."/>
            <person name="Hu Y."/>
            <person name="Antoshechkin I."/>
            <person name="Miller M.M."/>
            <person name="Sternberg P.W."/>
            <person name="Aroian R.V."/>
        </authorList>
    </citation>
    <scope>NUCLEOTIDE SEQUENCE</scope>
    <source>
        <strain evidence="2">HY135</strain>
    </source>
</reference>
<proteinExistence type="predicted"/>
<sequence>MVGKHTPNRAGSMAMRALFEFQIDDKLVRNRACAALCCLSGGRASVSGGASVARGFTLTASRPTRLVDLRSYPRPIVSHGPLVVAGSRATQPDNAPATMYEDIKPNSLEFFNSRSRVKHLDAEEKIVFLFDYSSAPSKPSIGGANGPLLSSGEEVINWRVLRDL</sequence>
<dbReference type="OrthoDB" id="5834103at2759"/>
<dbReference type="Proteomes" id="UP000024635">
    <property type="component" value="Unassembled WGS sequence"/>
</dbReference>
<name>A0A016SNI4_9BILA</name>
<comment type="caution">
    <text evidence="1">The sequence shown here is derived from an EMBL/GenBank/DDBJ whole genome shotgun (WGS) entry which is preliminary data.</text>
</comment>
<protein>
    <submittedName>
        <fullName evidence="1">Uncharacterized protein</fullName>
    </submittedName>
</protein>
<keyword evidence="2" id="KW-1185">Reference proteome</keyword>